<dbReference type="GO" id="GO:0070063">
    <property type="term" value="F:RNA polymerase binding"/>
    <property type="evidence" value="ECO:0007669"/>
    <property type="project" value="InterPro"/>
</dbReference>
<accession>A0A290Q929</accession>
<dbReference type="Gene3D" id="3.10.50.30">
    <property type="entry name" value="Transcription elongation factor, GreA/GreB, C-terminal domain"/>
    <property type="match status" value="1"/>
</dbReference>
<dbReference type="Proteomes" id="UP000217265">
    <property type="component" value="Chromosome"/>
</dbReference>
<dbReference type="PANTHER" id="PTHR30437">
    <property type="entry name" value="TRANSCRIPTION ELONGATION FACTOR GREA"/>
    <property type="match status" value="1"/>
</dbReference>
<dbReference type="SUPFAM" id="SSF46557">
    <property type="entry name" value="GreA transcript cleavage protein, N-terminal domain"/>
    <property type="match status" value="1"/>
</dbReference>
<dbReference type="GO" id="GO:0032784">
    <property type="term" value="P:regulation of DNA-templated transcription elongation"/>
    <property type="evidence" value="ECO:0007669"/>
    <property type="project" value="InterPro"/>
</dbReference>
<evidence type="ECO:0000259" key="1">
    <source>
        <dbReference type="Pfam" id="PF03449"/>
    </source>
</evidence>
<dbReference type="InterPro" id="IPR036805">
    <property type="entry name" value="Tscrpt_elong_fac_GreA/B_N_sf"/>
</dbReference>
<protein>
    <recommendedName>
        <fullName evidence="1">Transcription elongation factor GreA/GreB N-terminal domain-containing protein</fullName>
    </recommendedName>
</protein>
<gene>
    <name evidence="2" type="ORF">CMV30_14150</name>
</gene>
<evidence type="ECO:0000313" key="2">
    <source>
        <dbReference type="EMBL" id="ATC65014.1"/>
    </source>
</evidence>
<dbReference type="Gene3D" id="1.10.287.180">
    <property type="entry name" value="Transcription elongation factor, GreA/GreB, N-terminal domain"/>
    <property type="match status" value="1"/>
</dbReference>
<dbReference type="KEGG" id="vbh:CMV30_14150"/>
<reference evidence="2 3" key="1">
    <citation type="submission" date="2017-09" db="EMBL/GenBank/DDBJ databases">
        <title>Complete genome sequence of Verrucomicrobial strain HZ-65, isolated from freshwater.</title>
        <authorList>
            <person name="Choi A."/>
        </authorList>
    </citation>
    <scope>NUCLEOTIDE SEQUENCE [LARGE SCALE GENOMIC DNA]</scope>
    <source>
        <strain evidence="2 3">HZ-65</strain>
    </source>
</reference>
<evidence type="ECO:0000313" key="3">
    <source>
        <dbReference type="Proteomes" id="UP000217265"/>
    </source>
</evidence>
<dbReference type="GO" id="GO:0006354">
    <property type="term" value="P:DNA-templated transcription elongation"/>
    <property type="evidence" value="ECO:0007669"/>
    <property type="project" value="TreeGrafter"/>
</dbReference>
<proteinExistence type="predicted"/>
<feature type="domain" description="Transcription elongation factor GreA/GreB N-terminal" evidence="1">
    <location>
        <begin position="75"/>
        <end position="127"/>
    </location>
</feature>
<dbReference type="InterPro" id="IPR023459">
    <property type="entry name" value="Tscrpt_elong_fac_GreA/B_fam"/>
</dbReference>
<dbReference type="InterPro" id="IPR036953">
    <property type="entry name" value="GreA/GreB_C_sf"/>
</dbReference>
<name>A0A290Q929_9BACT</name>
<dbReference type="Pfam" id="PF03449">
    <property type="entry name" value="GreA_GreB_N"/>
    <property type="match status" value="1"/>
</dbReference>
<sequence>MLRELNHGDTESTETTGLVEIESRIGLRVLCASVVQFEPRLAAFDLMPLHRKKIFRPPPPAPTTIYVRPGYNRVLADEFIALKQKRVGLVADKVEAHSQGDLRENFGFKAAKEAIRAVDRKMFALDRFVARNAFIEVDPAAWLTKPTDTVQLGHVVTLEKQDLTTKRKHRFTFLVTTYGETATDEESGIECLPHTSPLAVVVLGLTPGVQTKVTLPAGEALLTVLKLRNPTQAELDRLLMPIKPPEIEDED</sequence>
<dbReference type="GO" id="GO:0003677">
    <property type="term" value="F:DNA binding"/>
    <property type="evidence" value="ECO:0007669"/>
    <property type="project" value="InterPro"/>
</dbReference>
<dbReference type="EMBL" id="CP023344">
    <property type="protein sequence ID" value="ATC65014.1"/>
    <property type="molecule type" value="Genomic_DNA"/>
</dbReference>
<keyword evidence="3" id="KW-1185">Reference proteome</keyword>
<dbReference type="PANTHER" id="PTHR30437:SF4">
    <property type="entry name" value="TRANSCRIPTION ELONGATION FACTOR GREA"/>
    <property type="match status" value="1"/>
</dbReference>
<organism evidence="2 3">
    <name type="scientific">Nibricoccus aquaticus</name>
    <dbReference type="NCBI Taxonomy" id="2576891"/>
    <lineage>
        <taxon>Bacteria</taxon>
        <taxon>Pseudomonadati</taxon>
        <taxon>Verrucomicrobiota</taxon>
        <taxon>Opitutia</taxon>
        <taxon>Opitutales</taxon>
        <taxon>Opitutaceae</taxon>
        <taxon>Nibricoccus</taxon>
    </lineage>
</organism>
<dbReference type="InterPro" id="IPR022691">
    <property type="entry name" value="Tscrpt_elong_fac_GreA/B_N"/>
</dbReference>
<dbReference type="OrthoDB" id="190005at2"/>
<dbReference type="AlphaFoldDB" id="A0A290Q929"/>